<accession>A0A4V3XDE2</accession>
<dbReference type="AlphaFoldDB" id="A0A4V3XDE2"/>
<proteinExistence type="predicted"/>
<dbReference type="EMBL" id="SGPK01000067">
    <property type="protein sequence ID" value="THH09323.1"/>
    <property type="molecule type" value="Genomic_DNA"/>
</dbReference>
<dbReference type="PROSITE" id="PS00674">
    <property type="entry name" value="AAA"/>
    <property type="match status" value="1"/>
</dbReference>
<dbReference type="SUPFAM" id="SSF52540">
    <property type="entry name" value="P-loop containing nucleoside triphosphate hydrolases"/>
    <property type="match status" value="1"/>
</dbReference>
<reference evidence="2 3" key="1">
    <citation type="submission" date="2019-02" db="EMBL/GenBank/DDBJ databases">
        <title>Genome sequencing of the rare red list fungi Phellinidium pouzarii.</title>
        <authorList>
            <person name="Buettner E."/>
            <person name="Kellner H."/>
        </authorList>
    </citation>
    <scope>NUCLEOTIDE SEQUENCE [LARGE SCALE GENOMIC DNA]</scope>
    <source>
        <strain evidence="2 3">DSM 108285</strain>
    </source>
</reference>
<gene>
    <name evidence="2" type="ORF">EW145_g2100</name>
</gene>
<dbReference type="Gene3D" id="1.10.8.60">
    <property type="match status" value="1"/>
</dbReference>
<dbReference type="InterPro" id="IPR027417">
    <property type="entry name" value="P-loop_NTPase"/>
</dbReference>
<dbReference type="InterPro" id="IPR050747">
    <property type="entry name" value="Mitochondrial_chaperone_BCS1"/>
</dbReference>
<protein>
    <recommendedName>
        <fullName evidence="4">ATPase AAA-type core domain-containing protein</fullName>
    </recommendedName>
</protein>
<evidence type="ECO:0000256" key="1">
    <source>
        <dbReference type="SAM" id="MobiDB-lite"/>
    </source>
</evidence>
<name>A0A4V3XDE2_9AGAM</name>
<dbReference type="PANTHER" id="PTHR23070">
    <property type="entry name" value="BCS1 AAA-TYPE ATPASE"/>
    <property type="match status" value="1"/>
</dbReference>
<dbReference type="InterPro" id="IPR003960">
    <property type="entry name" value="ATPase_AAA_CS"/>
</dbReference>
<dbReference type="Proteomes" id="UP000308199">
    <property type="component" value="Unassembled WGS sequence"/>
</dbReference>
<evidence type="ECO:0008006" key="4">
    <source>
        <dbReference type="Google" id="ProtNLM"/>
    </source>
</evidence>
<keyword evidence="3" id="KW-1185">Reference proteome</keyword>
<evidence type="ECO:0000313" key="3">
    <source>
        <dbReference type="Proteomes" id="UP000308199"/>
    </source>
</evidence>
<dbReference type="OrthoDB" id="2115716at2759"/>
<dbReference type="GO" id="GO:0005524">
    <property type="term" value="F:ATP binding"/>
    <property type="evidence" value="ECO:0007669"/>
    <property type="project" value="InterPro"/>
</dbReference>
<dbReference type="Gene3D" id="3.40.50.300">
    <property type="entry name" value="P-loop containing nucleotide triphosphate hydrolases"/>
    <property type="match status" value="2"/>
</dbReference>
<sequence>MSVPPSSTTSFATILDDHFSAATSNGEYTFLKTLKRLHAGSNTLHIALIDHALPLSAFLLALGIKVEILDEPRHELVSWSSNTGGSHPGAKLWQQTPPGSESIKRAAEDTKGGLSSRLVTGILKFRYKDTNFLVYKISWYQERSQRVMYDFVFDAPDNVVREVKDNSSIKSAGHDLVSDIYHWSQALKDEMWVFQDGHWRKDAVLWAAISGSSWDDIVLEQEFLEGLRRDTRTFFENRSIYQELGVVWKRGLLLLGPPGNGKTESIKVLLKETGQVALYVKSFNTSMGPENGSQNEGILTIATTNHPERIDDAILNRPSRFDVKYNFALPTESLRTTYALKWIRKIASLHASAGSAARKTNVKFDCDEAELAEEVAKNTEGWSFAFLKELCVTVSFNSEDTFSLIPKFWRFISFLLRLAHDKARDIASGHSNPNVASADSVLLEQIISLSSQILNVDDKSNEAISRGMPVDSVASGRRVVRAMAATPLKPPDAHHGTNF</sequence>
<organism evidence="2 3">
    <name type="scientific">Phellinidium pouzarii</name>
    <dbReference type="NCBI Taxonomy" id="167371"/>
    <lineage>
        <taxon>Eukaryota</taxon>
        <taxon>Fungi</taxon>
        <taxon>Dikarya</taxon>
        <taxon>Basidiomycota</taxon>
        <taxon>Agaricomycotina</taxon>
        <taxon>Agaricomycetes</taxon>
        <taxon>Hymenochaetales</taxon>
        <taxon>Hymenochaetaceae</taxon>
        <taxon>Phellinidium</taxon>
    </lineage>
</organism>
<comment type="caution">
    <text evidence="2">The sequence shown here is derived from an EMBL/GenBank/DDBJ whole genome shotgun (WGS) entry which is preliminary data.</text>
</comment>
<dbReference type="GO" id="GO:0016887">
    <property type="term" value="F:ATP hydrolysis activity"/>
    <property type="evidence" value="ECO:0007669"/>
    <property type="project" value="InterPro"/>
</dbReference>
<evidence type="ECO:0000313" key="2">
    <source>
        <dbReference type="EMBL" id="THH09323.1"/>
    </source>
</evidence>
<feature type="region of interest" description="Disordered" evidence="1">
    <location>
        <begin position="79"/>
        <end position="100"/>
    </location>
</feature>